<protein>
    <submittedName>
        <fullName evidence="2">Uncharacterized protein</fullName>
    </submittedName>
</protein>
<accession>A0ABR2IZB8</accession>
<gene>
    <name evidence="2" type="ORF">M9Y10_008921</name>
</gene>
<name>A0ABR2IZB8_9EUKA</name>
<proteinExistence type="predicted"/>
<feature type="region of interest" description="Disordered" evidence="1">
    <location>
        <begin position="80"/>
        <end position="164"/>
    </location>
</feature>
<evidence type="ECO:0000313" key="2">
    <source>
        <dbReference type="EMBL" id="KAK8871008.1"/>
    </source>
</evidence>
<reference evidence="2 3" key="1">
    <citation type="submission" date="2024-04" db="EMBL/GenBank/DDBJ databases">
        <title>Tritrichomonas musculus Genome.</title>
        <authorList>
            <person name="Alves-Ferreira E."/>
            <person name="Grigg M."/>
            <person name="Lorenzi H."/>
            <person name="Galac M."/>
        </authorList>
    </citation>
    <scope>NUCLEOTIDE SEQUENCE [LARGE SCALE GENOMIC DNA]</scope>
    <source>
        <strain evidence="2 3">EAF2021</strain>
    </source>
</reference>
<organism evidence="2 3">
    <name type="scientific">Tritrichomonas musculus</name>
    <dbReference type="NCBI Taxonomy" id="1915356"/>
    <lineage>
        <taxon>Eukaryota</taxon>
        <taxon>Metamonada</taxon>
        <taxon>Parabasalia</taxon>
        <taxon>Tritrichomonadida</taxon>
        <taxon>Tritrichomonadidae</taxon>
        <taxon>Tritrichomonas</taxon>
    </lineage>
</organism>
<evidence type="ECO:0000256" key="1">
    <source>
        <dbReference type="SAM" id="MobiDB-lite"/>
    </source>
</evidence>
<evidence type="ECO:0000313" key="3">
    <source>
        <dbReference type="Proteomes" id="UP001470230"/>
    </source>
</evidence>
<dbReference type="EMBL" id="JAPFFF010000014">
    <property type="protein sequence ID" value="KAK8871008.1"/>
    <property type="molecule type" value="Genomic_DNA"/>
</dbReference>
<feature type="compositionally biased region" description="Acidic residues" evidence="1">
    <location>
        <begin position="91"/>
        <end position="109"/>
    </location>
</feature>
<sequence length="164" mass="19020">MSDLKAPEFERVSDFTPQVKEKVLVIDKNGFDLWVGIVQSNENGKIEVHYPDYQEDETIEGDGIQRILKWTRINSRIYNNQEMHRDQQQQDSEEEEEQDESSESTESNEPDYKPINAPPVEKEGKRSSKKKGSKAKKNKKGKKDTYHPRPEGARSNPRRGSNKE</sequence>
<keyword evidence="3" id="KW-1185">Reference proteome</keyword>
<feature type="compositionally biased region" description="Basic residues" evidence="1">
    <location>
        <begin position="127"/>
        <end position="142"/>
    </location>
</feature>
<comment type="caution">
    <text evidence="2">The sequence shown here is derived from an EMBL/GenBank/DDBJ whole genome shotgun (WGS) entry which is preliminary data.</text>
</comment>
<dbReference type="Proteomes" id="UP001470230">
    <property type="component" value="Unassembled WGS sequence"/>
</dbReference>
<feature type="compositionally biased region" description="Basic and acidic residues" evidence="1">
    <location>
        <begin position="143"/>
        <end position="152"/>
    </location>
</feature>